<evidence type="ECO:0000256" key="10">
    <source>
        <dbReference type="ARBA" id="ARBA00023237"/>
    </source>
</evidence>
<evidence type="ECO:0000256" key="5">
    <source>
        <dbReference type="ARBA" id="ARBA00022692"/>
    </source>
</evidence>
<dbReference type="eggNOG" id="COG4772">
    <property type="taxonomic scope" value="Bacteria"/>
</dbReference>
<evidence type="ECO:0000256" key="3">
    <source>
        <dbReference type="ARBA" id="ARBA00022452"/>
    </source>
</evidence>
<dbReference type="PANTHER" id="PTHR32552">
    <property type="entry name" value="FERRICHROME IRON RECEPTOR-RELATED"/>
    <property type="match status" value="1"/>
</dbReference>
<keyword evidence="8 12" id="KW-0798">TonB box</keyword>
<evidence type="ECO:0000256" key="2">
    <source>
        <dbReference type="ARBA" id="ARBA00022448"/>
    </source>
</evidence>
<dbReference type="PATRIC" id="fig|1280954.3.peg.3798"/>
<accession>A0A062VBE0</accession>
<protein>
    <submittedName>
        <fullName evidence="16">TonB-dependent receptor</fullName>
    </submittedName>
</protein>
<feature type="domain" description="TonB-dependent receptor-like beta-barrel" evidence="14">
    <location>
        <begin position="278"/>
        <end position="695"/>
    </location>
</feature>
<evidence type="ECO:0000256" key="12">
    <source>
        <dbReference type="RuleBase" id="RU003357"/>
    </source>
</evidence>
<dbReference type="PANTHER" id="PTHR32552:SF81">
    <property type="entry name" value="TONB-DEPENDENT OUTER MEMBRANE RECEPTOR"/>
    <property type="match status" value="1"/>
</dbReference>
<organism evidence="16 17">
    <name type="scientific">Hyphomonas polymorpha PS728</name>
    <dbReference type="NCBI Taxonomy" id="1280954"/>
    <lineage>
        <taxon>Bacteria</taxon>
        <taxon>Pseudomonadati</taxon>
        <taxon>Pseudomonadota</taxon>
        <taxon>Alphaproteobacteria</taxon>
        <taxon>Hyphomonadales</taxon>
        <taxon>Hyphomonadaceae</taxon>
        <taxon>Hyphomonas</taxon>
    </lineage>
</organism>
<evidence type="ECO:0000259" key="14">
    <source>
        <dbReference type="Pfam" id="PF00593"/>
    </source>
</evidence>
<evidence type="ECO:0000259" key="15">
    <source>
        <dbReference type="Pfam" id="PF07715"/>
    </source>
</evidence>
<evidence type="ECO:0000256" key="7">
    <source>
        <dbReference type="ARBA" id="ARBA00023065"/>
    </source>
</evidence>
<proteinExistence type="inferred from homology"/>
<gene>
    <name evidence="16" type="ORF">HPO_18899</name>
</gene>
<dbReference type="RefSeq" id="WP_035602594.1">
    <property type="nucleotide sequence ID" value="NZ_ARYM01000041.1"/>
</dbReference>
<dbReference type="Pfam" id="PF07715">
    <property type="entry name" value="Plug"/>
    <property type="match status" value="1"/>
</dbReference>
<keyword evidence="13" id="KW-0732">Signal</keyword>
<evidence type="ECO:0000256" key="8">
    <source>
        <dbReference type="ARBA" id="ARBA00023077"/>
    </source>
</evidence>
<comment type="caution">
    <text evidence="16">The sequence shown here is derived from an EMBL/GenBank/DDBJ whole genome shotgun (WGS) entry which is preliminary data.</text>
</comment>
<dbReference type="SUPFAM" id="SSF56935">
    <property type="entry name" value="Porins"/>
    <property type="match status" value="1"/>
</dbReference>
<dbReference type="STRING" id="1280954.HPO_18899"/>
<dbReference type="Gene3D" id="2.40.170.20">
    <property type="entry name" value="TonB-dependent receptor, beta-barrel domain"/>
    <property type="match status" value="1"/>
</dbReference>
<keyword evidence="5 11" id="KW-0812">Transmembrane</keyword>
<comment type="similarity">
    <text evidence="11 12">Belongs to the TonB-dependent receptor family.</text>
</comment>
<dbReference type="PROSITE" id="PS52016">
    <property type="entry name" value="TONB_DEPENDENT_REC_3"/>
    <property type="match status" value="1"/>
</dbReference>
<keyword evidence="6" id="KW-0408">Iron</keyword>
<keyword evidence="2 11" id="KW-0813">Transport</keyword>
<feature type="chain" id="PRO_5001618835" evidence="13">
    <location>
        <begin position="31"/>
        <end position="735"/>
    </location>
</feature>
<evidence type="ECO:0000256" key="6">
    <source>
        <dbReference type="ARBA" id="ARBA00023004"/>
    </source>
</evidence>
<dbReference type="InterPro" id="IPR012910">
    <property type="entry name" value="Plug_dom"/>
</dbReference>
<dbReference type="GO" id="GO:0009279">
    <property type="term" value="C:cell outer membrane"/>
    <property type="evidence" value="ECO:0007669"/>
    <property type="project" value="UniProtKB-SubCell"/>
</dbReference>
<sequence length="735" mass="78852">MNRSKAPAGAFRLALLSSAMISLSALPAIAQETAAQPAIIDDTESVAEPAIEEERRFTEIVVTAERREARLQDVPASVTALSADSLEISGIGSTKELTQVTPGLYFTQSSYSPQPTIRGIGTRGVTAGDESVVPVYIDGVYQPVLSSTVMNFNNIQRVEVLRGPQGALLGRNATGGAINVITKTPSLDPSAKFSASYGSYNEITGQAYVTGGLAGVAADLAIYASKDDGYIRNIAKNEDQGALDTVSVRSKVLLDLAENFQVTVAVGHVNTIDSTPYATHPVDGNTVALRFDPNALLPNGSYETSALDAGALKTRQNSGSVSAVWSGPGFDLHSITGFQYNSLSARADSDGTPVIVGQQDYKNYGRSIVEDLYLISTSDGPFSWIAGVTLYDDYAGGKGTNQVIRSLATGNFSLVSSTGRVETQSIAAYLQGTYAITDQWTLTAGGRFTHDEKNFFIRNNVSSAVLNAEKTWEKFTPTATLQYQPNPDLNIYAKAGQAFKAGIFPSTTFSTTPVNPETVTQYELGIKSSPTDWMRLNLAGYYTDYEDVQVSLRDPVTLVSTLENAASAEISGIEAELIASPLEGLNIRSGLSLQDATYVDYQNASVTFPTGLGGAASATIDASGNKLIRTPEYTINFGFDYTLPAWSGDFTWSGNIYHSGESFRDAANSVRDDPYTVVNTEISWLDPSEKYRIALFSENLFDEDYSLFVLPSTTAYSRVAARPQTFGVRLSASFD</sequence>
<evidence type="ECO:0000313" key="17">
    <source>
        <dbReference type="Proteomes" id="UP000027100"/>
    </source>
</evidence>
<dbReference type="Proteomes" id="UP000027100">
    <property type="component" value="Unassembled WGS sequence"/>
</dbReference>
<keyword evidence="4" id="KW-0410">Iron transport</keyword>
<evidence type="ECO:0000256" key="4">
    <source>
        <dbReference type="ARBA" id="ARBA00022496"/>
    </source>
</evidence>
<dbReference type="InterPro" id="IPR000531">
    <property type="entry name" value="Beta-barrel_TonB"/>
</dbReference>
<dbReference type="CDD" id="cd01347">
    <property type="entry name" value="ligand_gated_channel"/>
    <property type="match status" value="1"/>
</dbReference>
<evidence type="ECO:0000256" key="11">
    <source>
        <dbReference type="PROSITE-ProRule" id="PRU01360"/>
    </source>
</evidence>
<keyword evidence="7" id="KW-0406">Ion transport</keyword>
<keyword evidence="10 11" id="KW-0998">Cell outer membrane</keyword>
<keyword evidence="3 11" id="KW-1134">Transmembrane beta strand</keyword>
<keyword evidence="16" id="KW-0675">Receptor</keyword>
<dbReference type="AlphaFoldDB" id="A0A062VBE0"/>
<dbReference type="GO" id="GO:0006826">
    <property type="term" value="P:iron ion transport"/>
    <property type="evidence" value="ECO:0007669"/>
    <property type="project" value="UniProtKB-KW"/>
</dbReference>
<keyword evidence="9 11" id="KW-0472">Membrane</keyword>
<dbReference type="EMBL" id="ARYM01000041">
    <property type="protein sequence ID" value="KCZ96638.1"/>
    <property type="molecule type" value="Genomic_DNA"/>
</dbReference>
<feature type="domain" description="TonB-dependent receptor plug" evidence="15">
    <location>
        <begin position="71"/>
        <end position="177"/>
    </location>
</feature>
<evidence type="ECO:0000313" key="16">
    <source>
        <dbReference type="EMBL" id="KCZ96638.1"/>
    </source>
</evidence>
<reference evidence="16 17" key="1">
    <citation type="journal article" date="2014" name="Antonie Van Leeuwenhoek">
        <title>Hyphomonas beringensis sp. nov. and Hyphomonas chukchiensis sp. nov., isolated from surface seawater of the Bering Sea and Chukchi Sea.</title>
        <authorList>
            <person name="Li C."/>
            <person name="Lai Q."/>
            <person name="Li G."/>
            <person name="Dong C."/>
            <person name="Wang J."/>
            <person name="Liao Y."/>
            <person name="Shao Z."/>
        </authorList>
    </citation>
    <scope>NUCLEOTIDE SEQUENCE [LARGE SCALE GENOMIC DNA]</scope>
    <source>
        <strain evidence="16 17">PS728</strain>
    </source>
</reference>
<comment type="subcellular location">
    <subcellularLocation>
        <location evidence="1 11">Cell outer membrane</location>
        <topology evidence="1 11">Multi-pass membrane protein</topology>
    </subcellularLocation>
</comment>
<evidence type="ECO:0000256" key="13">
    <source>
        <dbReference type="SAM" id="SignalP"/>
    </source>
</evidence>
<feature type="signal peptide" evidence="13">
    <location>
        <begin position="1"/>
        <end position="30"/>
    </location>
</feature>
<dbReference type="Pfam" id="PF00593">
    <property type="entry name" value="TonB_dep_Rec_b-barrel"/>
    <property type="match status" value="1"/>
</dbReference>
<evidence type="ECO:0000256" key="1">
    <source>
        <dbReference type="ARBA" id="ARBA00004571"/>
    </source>
</evidence>
<name>A0A062VBE0_9PROT</name>
<dbReference type="InterPro" id="IPR036942">
    <property type="entry name" value="Beta-barrel_TonB_sf"/>
</dbReference>
<dbReference type="InterPro" id="IPR039426">
    <property type="entry name" value="TonB-dep_rcpt-like"/>
</dbReference>
<keyword evidence="17" id="KW-1185">Reference proteome</keyword>
<evidence type="ECO:0000256" key="9">
    <source>
        <dbReference type="ARBA" id="ARBA00023136"/>
    </source>
</evidence>
<dbReference type="OrthoDB" id="9760333at2"/>